<dbReference type="SUPFAM" id="SSF51182">
    <property type="entry name" value="RmlC-like cupins"/>
    <property type="match status" value="1"/>
</dbReference>
<dbReference type="Gene3D" id="2.60.120.10">
    <property type="entry name" value="Jelly Rolls"/>
    <property type="match status" value="1"/>
</dbReference>
<name>A0ABS7V7Z9_9GAMM</name>
<keyword evidence="2" id="KW-1185">Reference proteome</keyword>
<dbReference type="InterPro" id="IPR014710">
    <property type="entry name" value="RmlC-like_jellyroll"/>
</dbReference>
<gene>
    <name evidence="1" type="ORF">LA374_04765</name>
</gene>
<protein>
    <submittedName>
        <fullName evidence="1">Cupin domain-containing protein</fullName>
    </submittedName>
</protein>
<dbReference type="RefSeq" id="WP_136612770.1">
    <property type="nucleotide sequence ID" value="NZ_CP039611.1"/>
</dbReference>
<dbReference type="EMBL" id="JAIRBT010000005">
    <property type="protein sequence ID" value="MBZ6065529.1"/>
    <property type="molecule type" value="Genomic_DNA"/>
</dbReference>
<dbReference type="InterPro" id="IPR011051">
    <property type="entry name" value="RmlC_Cupin_sf"/>
</dbReference>
<proteinExistence type="predicted"/>
<dbReference type="CDD" id="cd06981">
    <property type="entry name" value="cupin_reut_a1446"/>
    <property type="match status" value="1"/>
</dbReference>
<evidence type="ECO:0000313" key="1">
    <source>
        <dbReference type="EMBL" id="MBZ6065529.1"/>
    </source>
</evidence>
<organism evidence="1 2">
    <name type="scientific">Aeromonas schubertii</name>
    <dbReference type="NCBI Taxonomy" id="652"/>
    <lineage>
        <taxon>Bacteria</taxon>
        <taxon>Pseudomonadati</taxon>
        <taxon>Pseudomonadota</taxon>
        <taxon>Gammaproteobacteria</taxon>
        <taxon>Aeromonadales</taxon>
        <taxon>Aeromonadaceae</taxon>
        <taxon>Aeromonas</taxon>
    </lineage>
</organism>
<comment type="caution">
    <text evidence="1">The sequence shown here is derived from an EMBL/GenBank/DDBJ whole genome shotgun (WGS) entry which is preliminary data.</text>
</comment>
<accession>A0ABS7V7Z9</accession>
<dbReference type="Proteomes" id="UP000774958">
    <property type="component" value="Unassembled WGS sequence"/>
</dbReference>
<sequence length="110" mass="12679">MHIGNLLKMLPDSLPCELFEDILSTDRLRIERILSRGQSTPQGEWYDQNEHEWVLLVEGEAVLSIEDPQSGEARLLRLGPGDYLNLPAHQRHRVESTAPDRTTIWLAIFY</sequence>
<reference evidence="1 2" key="1">
    <citation type="submission" date="2021-09" db="EMBL/GenBank/DDBJ databases">
        <title>Aeromonas schubertii isolated from Asian sea bass.</title>
        <authorList>
            <person name="Pinpimai K."/>
        </authorList>
    </citation>
    <scope>NUCLEOTIDE SEQUENCE [LARGE SCALE GENOMIC DNA]</scope>
    <source>
        <strain evidence="1 2">CHULA2021a</strain>
    </source>
</reference>
<evidence type="ECO:0000313" key="2">
    <source>
        <dbReference type="Proteomes" id="UP000774958"/>
    </source>
</evidence>